<evidence type="ECO:0000259" key="3">
    <source>
        <dbReference type="PROSITE" id="PS50011"/>
    </source>
</evidence>
<proteinExistence type="predicted"/>
<dbReference type="OrthoDB" id="194358at2759"/>
<evidence type="ECO:0000313" key="4">
    <source>
        <dbReference type="EMBL" id="VDM63634.1"/>
    </source>
</evidence>
<dbReference type="GO" id="GO:0004672">
    <property type="term" value="F:protein kinase activity"/>
    <property type="evidence" value="ECO:0007669"/>
    <property type="project" value="InterPro"/>
</dbReference>
<dbReference type="WBParaSite" id="ACOC_0001204801-mRNA-1">
    <property type="protein sequence ID" value="ACOC_0001204801-mRNA-1"/>
    <property type="gene ID" value="ACOC_0001204801"/>
</dbReference>
<dbReference type="Gene3D" id="1.10.510.10">
    <property type="entry name" value="Transferase(Phosphotransferase) domain 1"/>
    <property type="match status" value="1"/>
</dbReference>
<dbReference type="InterPro" id="IPR000719">
    <property type="entry name" value="Prot_kinase_dom"/>
</dbReference>
<dbReference type="InterPro" id="IPR017441">
    <property type="entry name" value="Protein_kinase_ATP_BS"/>
</dbReference>
<reference evidence="4 5" key="2">
    <citation type="submission" date="2018-11" db="EMBL/GenBank/DDBJ databases">
        <authorList>
            <consortium name="Pathogen Informatics"/>
        </authorList>
    </citation>
    <scope>NUCLEOTIDE SEQUENCE [LARGE SCALE GENOMIC DNA]</scope>
    <source>
        <strain evidence="4 5">Costa Rica</strain>
    </source>
</reference>
<feature type="binding site" evidence="1">
    <location>
        <position position="158"/>
    </location>
    <ligand>
        <name>ATP</name>
        <dbReference type="ChEBI" id="CHEBI:30616"/>
    </ligand>
</feature>
<keyword evidence="5" id="KW-1185">Reference proteome</keyword>
<evidence type="ECO:0000313" key="5">
    <source>
        <dbReference type="Proteomes" id="UP000267027"/>
    </source>
</evidence>
<sequence length="510" mass="58143">MQVPKPAPVTSVPPASKKVAPAEKATPVLQTPPTPVTPVLQTPPTPSLSAGTVPPGLKDGGPPSVPNETHPSAPNEAAPATAQRKNAVALEGKPAQRVEQKKRVKEELKRREKMKEGDTIKSDNFTWKVVKLLGSGGFGDVYKVAKVDNGDKKEYALKTEMCAGDRRLLRLKVEVHVLKLCQNVEKPERKKHFVELVDRGKNEKFKFLVMGLVGQSLEDIRRSTLRRNYSKSTGMQIAYQTLHAVYDLHDLGYLHRDIKPQNFAIGLETQRNIIYMLDFGIARKFTIGLTKELKAPRLYVKFIGTIRFASRACHHYIEQGRKDDLESWLYMAFDVLDNNNGLPWKRVTDRRLVLNYKQKFFLFKWPKCYEIIPDEYKRLVQYVNCLKFTDEPDYIYMIHSIRAIAKENGIDMDGKLDWEMSPDQQKADTDTELSEDNRNTGSDDSERAKNSHYMCIARLQSNFGTLYLQLLMLIEFAAITMLPRDIKNKIPKKGGLVDAHIHFYLLQNLT</sequence>
<feature type="compositionally biased region" description="Pro residues" evidence="2">
    <location>
        <begin position="30"/>
        <end position="46"/>
    </location>
</feature>
<feature type="region of interest" description="Disordered" evidence="2">
    <location>
        <begin position="1"/>
        <end position="100"/>
    </location>
</feature>
<dbReference type="PROSITE" id="PS50011">
    <property type="entry name" value="PROTEIN_KINASE_DOM"/>
    <property type="match status" value="1"/>
</dbReference>
<dbReference type="SUPFAM" id="SSF56112">
    <property type="entry name" value="Protein kinase-like (PK-like)"/>
    <property type="match status" value="1"/>
</dbReference>
<evidence type="ECO:0000313" key="6">
    <source>
        <dbReference type="WBParaSite" id="ACOC_0001204801-mRNA-1"/>
    </source>
</evidence>
<feature type="domain" description="Protein kinase" evidence="3">
    <location>
        <begin position="127"/>
        <end position="402"/>
    </location>
</feature>
<reference evidence="6" key="1">
    <citation type="submission" date="2016-04" db="UniProtKB">
        <authorList>
            <consortium name="WormBaseParasite"/>
        </authorList>
    </citation>
    <scope>IDENTIFICATION</scope>
</reference>
<evidence type="ECO:0000256" key="2">
    <source>
        <dbReference type="SAM" id="MobiDB-lite"/>
    </source>
</evidence>
<dbReference type="AlphaFoldDB" id="A0A158PM10"/>
<dbReference type="PANTHER" id="PTHR11909">
    <property type="entry name" value="CASEIN KINASE-RELATED"/>
    <property type="match status" value="1"/>
</dbReference>
<dbReference type="STRING" id="334426.A0A158PM10"/>
<organism evidence="6">
    <name type="scientific">Angiostrongylus costaricensis</name>
    <name type="common">Nematode worm</name>
    <dbReference type="NCBI Taxonomy" id="334426"/>
    <lineage>
        <taxon>Eukaryota</taxon>
        <taxon>Metazoa</taxon>
        <taxon>Ecdysozoa</taxon>
        <taxon>Nematoda</taxon>
        <taxon>Chromadorea</taxon>
        <taxon>Rhabditida</taxon>
        <taxon>Rhabditina</taxon>
        <taxon>Rhabditomorpha</taxon>
        <taxon>Strongyloidea</taxon>
        <taxon>Metastrongylidae</taxon>
        <taxon>Angiostrongylus</taxon>
    </lineage>
</organism>
<accession>A0A158PM10</accession>
<dbReference type="SMART" id="SM00220">
    <property type="entry name" value="S_TKc"/>
    <property type="match status" value="1"/>
</dbReference>
<dbReference type="EMBL" id="UYYA01004876">
    <property type="protein sequence ID" value="VDM63634.1"/>
    <property type="molecule type" value="Genomic_DNA"/>
</dbReference>
<dbReference type="InterPro" id="IPR050235">
    <property type="entry name" value="CK1_Ser-Thr_kinase"/>
</dbReference>
<dbReference type="InterPro" id="IPR011009">
    <property type="entry name" value="Kinase-like_dom_sf"/>
</dbReference>
<feature type="region of interest" description="Disordered" evidence="2">
    <location>
        <begin position="421"/>
        <end position="447"/>
    </location>
</feature>
<gene>
    <name evidence="4" type="ORF">ACOC_LOCUS12049</name>
</gene>
<keyword evidence="1" id="KW-0067">ATP-binding</keyword>
<name>A0A158PM10_ANGCS</name>
<dbReference type="Proteomes" id="UP000267027">
    <property type="component" value="Unassembled WGS sequence"/>
</dbReference>
<dbReference type="OMA" id="WAKSINR"/>
<dbReference type="GO" id="GO:0005524">
    <property type="term" value="F:ATP binding"/>
    <property type="evidence" value="ECO:0007669"/>
    <property type="project" value="UniProtKB-UniRule"/>
</dbReference>
<evidence type="ECO:0000256" key="1">
    <source>
        <dbReference type="PROSITE-ProRule" id="PRU10141"/>
    </source>
</evidence>
<dbReference type="PROSITE" id="PS00107">
    <property type="entry name" value="PROTEIN_KINASE_ATP"/>
    <property type="match status" value="1"/>
</dbReference>
<keyword evidence="1" id="KW-0547">Nucleotide-binding</keyword>
<dbReference type="Pfam" id="PF00069">
    <property type="entry name" value="Pkinase"/>
    <property type="match status" value="1"/>
</dbReference>
<protein>
    <submittedName>
        <fullName evidence="6">Protein kinase domain-containing protein</fullName>
    </submittedName>
</protein>